<dbReference type="PANTHER" id="PTHR43386:SF1">
    <property type="entry name" value="D,D-DIPEPTIDE TRANSPORT SYSTEM PERMEASE PROTEIN DDPC-RELATED"/>
    <property type="match status" value="1"/>
</dbReference>
<dbReference type="GO" id="GO:0055085">
    <property type="term" value="P:transmembrane transport"/>
    <property type="evidence" value="ECO:0007669"/>
    <property type="project" value="InterPro"/>
</dbReference>
<comment type="subcellular location">
    <subcellularLocation>
        <location evidence="1 7">Cell membrane</location>
        <topology evidence="1 7">Multi-pass membrane protein</topology>
    </subcellularLocation>
</comment>
<accession>V2Y0Z4</accession>
<keyword evidence="5 7" id="KW-1133">Transmembrane helix</keyword>
<evidence type="ECO:0000313" key="9">
    <source>
        <dbReference type="EMBL" id="ESL01732.1"/>
    </source>
</evidence>
<sequence length="609" mass="65942">MSEQNNKKKRASLLARLFMPRNGIEEKDVDIFKEEQMQSPGRTVVKNFLSNKLSMTGLLVFVCIFLFVIIGPIFFVQDLSYEESTQINLAPGLDMMSVPKGLQGKVEDIAIGSSFSAGVSKTGGLYIWGKTQVLPTINLKDFPKTVKGKKFVKVAAGIDHVVALTDKNELIAWGNRRLKQTDVNPDIKTDGGKIVQLTAGYQITGVVMDNGNAYLFGNTSLNDAKIRRKYQGEITKLAFTSDALIALTKAGDVVYMGSNDSSVSKIPEDLKNGGVKDIAASGFTAAALKEDGSVVVWGNLKNGENKVPETKSKIVSLQGGRYHYTAVLEDGSVIAWGKNNFGQASAPSIKGVTRVFSGSYQNYALTKDGKVTTFGLKGYLLGTDELGRDLLNRIVNGGRMTMTMGAVSVVISVIIGVIIGGISGFFGGTVDLLLQRLTEMVSSIPFLPFAMILSSIVGGKLPEGARIFMIMVILGVLSWTSLARLVRAQVLAEREQEFVTAARAMGIKELTIVFKHIIPNVISVIIVTATLDFATCMLTESSLSFLGFGVALPRPTWGNMLNGCINSVVIKSFWWRWVFPSILLGVCCICINLVGDGLRDAIDPKSNER</sequence>
<evidence type="ECO:0000256" key="6">
    <source>
        <dbReference type="ARBA" id="ARBA00023136"/>
    </source>
</evidence>
<protein>
    <submittedName>
        <fullName evidence="9">ABC transporter, permease protein</fullName>
    </submittedName>
</protein>
<dbReference type="InterPro" id="IPR050366">
    <property type="entry name" value="BP-dependent_transpt_permease"/>
</dbReference>
<dbReference type="Pfam" id="PF00528">
    <property type="entry name" value="BPD_transp_1"/>
    <property type="match status" value="1"/>
</dbReference>
<dbReference type="eggNOG" id="COG1173">
    <property type="taxonomic scope" value="Bacteria"/>
</dbReference>
<feature type="transmembrane region" description="Helical" evidence="7">
    <location>
        <begin position="467"/>
        <end position="486"/>
    </location>
</feature>
<keyword evidence="4 7" id="KW-0812">Transmembrane</keyword>
<dbReference type="InterPro" id="IPR000515">
    <property type="entry name" value="MetI-like"/>
</dbReference>
<evidence type="ECO:0000256" key="5">
    <source>
        <dbReference type="ARBA" id="ARBA00022989"/>
    </source>
</evidence>
<name>V2Y0Z4_9FIRM</name>
<comment type="caution">
    <text evidence="9">The sequence shown here is derived from an EMBL/GenBank/DDBJ whole genome shotgun (WGS) entry which is preliminary data.</text>
</comment>
<evidence type="ECO:0000259" key="8">
    <source>
        <dbReference type="PROSITE" id="PS50928"/>
    </source>
</evidence>
<feature type="transmembrane region" description="Helical" evidence="7">
    <location>
        <begin position="409"/>
        <end position="434"/>
    </location>
</feature>
<dbReference type="Pfam" id="PF12911">
    <property type="entry name" value="OppC_N"/>
    <property type="match status" value="1"/>
</dbReference>
<keyword evidence="2 7" id="KW-0813">Transport</keyword>
<dbReference type="RefSeq" id="WP_023355871.1">
    <property type="nucleotide sequence ID" value="NZ_KI535370.1"/>
</dbReference>
<dbReference type="EMBL" id="ACIL03000020">
    <property type="protein sequence ID" value="ESL01732.1"/>
    <property type="molecule type" value="Genomic_DNA"/>
</dbReference>
<dbReference type="InterPro" id="IPR035906">
    <property type="entry name" value="MetI-like_sf"/>
</dbReference>
<feature type="transmembrane region" description="Helical" evidence="7">
    <location>
        <begin position="441"/>
        <end position="461"/>
    </location>
</feature>
<feature type="transmembrane region" description="Helical" evidence="7">
    <location>
        <begin position="573"/>
        <end position="595"/>
    </location>
</feature>
<dbReference type="CDD" id="cd06261">
    <property type="entry name" value="TM_PBP2"/>
    <property type="match status" value="1"/>
</dbReference>
<evidence type="ECO:0000256" key="3">
    <source>
        <dbReference type="ARBA" id="ARBA00022475"/>
    </source>
</evidence>
<dbReference type="InterPro" id="IPR000408">
    <property type="entry name" value="Reg_chr_condens"/>
</dbReference>
<dbReference type="InterPro" id="IPR009091">
    <property type="entry name" value="RCC1/BLIP-II"/>
</dbReference>
<keyword evidence="10" id="KW-1185">Reference proteome</keyword>
<evidence type="ECO:0000256" key="7">
    <source>
        <dbReference type="RuleBase" id="RU363032"/>
    </source>
</evidence>
<evidence type="ECO:0000313" key="10">
    <source>
        <dbReference type="Proteomes" id="UP000018227"/>
    </source>
</evidence>
<dbReference type="GO" id="GO:0005886">
    <property type="term" value="C:plasma membrane"/>
    <property type="evidence" value="ECO:0007669"/>
    <property type="project" value="UniProtKB-SubCell"/>
</dbReference>
<dbReference type="Pfam" id="PF13540">
    <property type="entry name" value="RCC1_2"/>
    <property type="match status" value="2"/>
</dbReference>
<keyword evidence="6 7" id="KW-0472">Membrane</keyword>
<dbReference type="InterPro" id="IPR025966">
    <property type="entry name" value="OppC_N"/>
</dbReference>
<evidence type="ECO:0000256" key="4">
    <source>
        <dbReference type="ARBA" id="ARBA00022692"/>
    </source>
</evidence>
<dbReference type="AlphaFoldDB" id="V2Y0Z4"/>
<feature type="domain" description="ABC transmembrane type-1" evidence="8">
    <location>
        <begin position="398"/>
        <end position="595"/>
    </location>
</feature>
<dbReference type="HOGENOM" id="CLU_028518_0_0_9"/>
<proteinExistence type="inferred from homology"/>
<reference evidence="9 10" key="1">
    <citation type="submission" date="2013-06" db="EMBL/GenBank/DDBJ databases">
        <authorList>
            <person name="Weinstock G."/>
            <person name="Sodergren E."/>
            <person name="Clifton S."/>
            <person name="Fulton L."/>
            <person name="Fulton B."/>
            <person name="Courtney L."/>
            <person name="Fronick C."/>
            <person name="Harrison M."/>
            <person name="Strong C."/>
            <person name="Farmer C."/>
            <person name="Delahaunty K."/>
            <person name="Markovic C."/>
            <person name="Hall O."/>
            <person name="Minx P."/>
            <person name="Tomlinson C."/>
            <person name="Mitreva M."/>
            <person name="Nelson J."/>
            <person name="Hou S."/>
            <person name="Wollam A."/>
            <person name="Pepin K.H."/>
            <person name="Johnson M."/>
            <person name="Bhonagiri V."/>
            <person name="Nash W.E."/>
            <person name="Warren W."/>
            <person name="Chinwalla A."/>
            <person name="Mardis E.R."/>
            <person name="Wilson R.K."/>
        </authorList>
    </citation>
    <scope>NUCLEOTIDE SEQUENCE [LARGE SCALE GENOMIC DNA]</scope>
    <source>
        <strain evidence="9 10">ATCC 51271</strain>
    </source>
</reference>
<dbReference type="PANTHER" id="PTHR43386">
    <property type="entry name" value="OLIGOPEPTIDE TRANSPORT SYSTEM PERMEASE PROTEIN APPC"/>
    <property type="match status" value="1"/>
</dbReference>
<comment type="similarity">
    <text evidence="7">Belongs to the binding-protein-dependent transport system permease family.</text>
</comment>
<dbReference type="SUPFAM" id="SSF50985">
    <property type="entry name" value="RCC1/BLIP-II"/>
    <property type="match status" value="1"/>
</dbReference>
<dbReference type="PROSITE" id="PS50012">
    <property type="entry name" value="RCC1_3"/>
    <property type="match status" value="2"/>
</dbReference>
<dbReference type="SUPFAM" id="SSF161098">
    <property type="entry name" value="MetI-like"/>
    <property type="match status" value="1"/>
</dbReference>
<keyword evidence="3" id="KW-1003">Cell membrane</keyword>
<evidence type="ECO:0000256" key="2">
    <source>
        <dbReference type="ARBA" id="ARBA00022448"/>
    </source>
</evidence>
<dbReference type="Proteomes" id="UP000018227">
    <property type="component" value="Unassembled WGS sequence"/>
</dbReference>
<dbReference type="Gene3D" id="2.130.10.30">
    <property type="entry name" value="Regulator of chromosome condensation 1/beta-lactamase-inhibitor protein II"/>
    <property type="match status" value="2"/>
</dbReference>
<dbReference type="eggNOG" id="COG5184">
    <property type="taxonomic scope" value="Bacteria"/>
</dbReference>
<gene>
    <name evidence="9" type="ORF">GCWU0000282_003029</name>
</gene>
<dbReference type="STRING" id="592026.GCWU0000282_003029"/>
<organism evidence="9 10">
    <name type="scientific">Catonella morbi ATCC 51271</name>
    <dbReference type="NCBI Taxonomy" id="592026"/>
    <lineage>
        <taxon>Bacteria</taxon>
        <taxon>Bacillati</taxon>
        <taxon>Bacillota</taxon>
        <taxon>Clostridia</taxon>
        <taxon>Lachnospirales</taxon>
        <taxon>Lachnospiraceae</taxon>
        <taxon>Catonella</taxon>
    </lineage>
</organism>
<dbReference type="PROSITE" id="PS50928">
    <property type="entry name" value="ABC_TM1"/>
    <property type="match status" value="1"/>
</dbReference>
<dbReference type="Gene3D" id="1.10.3720.10">
    <property type="entry name" value="MetI-like"/>
    <property type="match status" value="1"/>
</dbReference>
<evidence type="ECO:0000256" key="1">
    <source>
        <dbReference type="ARBA" id="ARBA00004651"/>
    </source>
</evidence>
<feature type="transmembrane region" description="Helical" evidence="7">
    <location>
        <begin position="56"/>
        <end position="76"/>
    </location>
</feature>